<dbReference type="Proteomes" id="UP000501812">
    <property type="component" value="Chromosome"/>
</dbReference>
<sequence length="103" mass="11539">MNANATAMNYMSQTASQARRESWTRTQIGRRQIFSRQILENEVFRIRVTSGHLWVTFEGSPDDHHLSDGDSRRFYGPGLLVAEGIEQGALIEISQSPLSSVAT</sequence>
<protein>
    <submittedName>
        <fullName evidence="1">DUF2917 domain-containing protein</fullName>
    </submittedName>
</protein>
<dbReference type="InterPro" id="IPR021317">
    <property type="entry name" value="DUF2917"/>
</dbReference>
<organism evidence="1 2">
    <name type="scientific">Luteolibacter luteus</name>
    <dbReference type="NCBI Taxonomy" id="2728835"/>
    <lineage>
        <taxon>Bacteria</taxon>
        <taxon>Pseudomonadati</taxon>
        <taxon>Verrucomicrobiota</taxon>
        <taxon>Verrucomicrobiia</taxon>
        <taxon>Verrucomicrobiales</taxon>
        <taxon>Verrucomicrobiaceae</taxon>
        <taxon>Luteolibacter</taxon>
    </lineage>
</organism>
<dbReference type="KEGG" id="luo:HHL09_08530"/>
<proteinExistence type="predicted"/>
<keyword evidence="2" id="KW-1185">Reference proteome</keyword>
<dbReference type="AlphaFoldDB" id="A0A858RG56"/>
<accession>A0A858RG56</accession>
<dbReference type="RefSeq" id="WP_169454140.1">
    <property type="nucleotide sequence ID" value="NZ_CP051774.1"/>
</dbReference>
<dbReference type="EMBL" id="CP051774">
    <property type="protein sequence ID" value="QJE95827.1"/>
    <property type="molecule type" value="Genomic_DNA"/>
</dbReference>
<reference evidence="1 2" key="1">
    <citation type="submission" date="2020-04" db="EMBL/GenBank/DDBJ databases">
        <title>Luteolibacter sp. G-1-1-1 isolated from soil.</title>
        <authorList>
            <person name="Dahal R.H."/>
        </authorList>
    </citation>
    <scope>NUCLEOTIDE SEQUENCE [LARGE SCALE GENOMIC DNA]</scope>
    <source>
        <strain evidence="1 2">G-1-1-1</strain>
    </source>
</reference>
<name>A0A858RG56_9BACT</name>
<gene>
    <name evidence="1" type="ORF">HHL09_08530</name>
</gene>
<evidence type="ECO:0000313" key="2">
    <source>
        <dbReference type="Proteomes" id="UP000501812"/>
    </source>
</evidence>
<evidence type="ECO:0000313" key="1">
    <source>
        <dbReference type="EMBL" id="QJE95827.1"/>
    </source>
</evidence>
<dbReference type="Pfam" id="PF11142">
    <property type="entry name" value="DUF2917"/>
    <property type="match status" value="1"/>
</dbReference>